<evidence type="ECO:0000313" key="3">
    <source>
        <dbReference type="Proteomes" id="UP000019763"/>
    </source>
</evidence>
<proteinExistence type="predicted"/>
<feature type="transmembrane region" description="Helical" evidence="1">
    <location>
        <begin position="120"/>
        <end position="139"/>
    </location>
</feature>
<reference evidence="2" key="1">
    <citation type="submission" date="2013-12" db="EMBL/GenBank/DDBJ databases">
        <authorList>
            <person name="Omoto C.K."/>
            <person name="Sibley D."/>
            <person name="Venepally P."/>
            <person name="Hadjithomas M."/>
            <person name="Karamycheva S."/>
            <person name="Brunk B."/>
            <person name="Roos D."/>
            <person name="Caler E."/>
            <person name="Lorenzi H."/>
        </authorList>
    </citation>
    <scope>NUCLEOTIDE SEQUENCE</scope>
</reference>
<dbReference type="VEuPathDB" id="CryptoDB:GNI_133120"/>
<dbReference type="RefSeq" id="XP_011132253.1">
    <property type="nucleotide sequence ID" value="XM_011133951.1"/>
</dbReference>
<protein>
    <submittedName>
        <fullName evidence="2">Transmembrane protein</fullName>
    </submittedName>
</protein>
<keyword evidence="1 2" id="KW-0812">Transmembrane</keyword>
<dbReference type="Proteomes" id="UP000019763">
    <property type="component" value="Unassembled WGS sequence"/>
</dbReference>
<dbReference type="eggNOG" id="ENOG502ST4G">
    <property type="taxonomic scope" value="Eukaryota"/>
</dbReference>
<feature type="transmembrane region" description="Helical" evidence="1">
    <location>
        <begin position="64"/>
        <end position="84"/>
    </location>
</feature>
<gene>
    <name evidence="2" type="ORF">GNI_133120</name>
</gene>
<name>A0A023B1B7_GRENI</name>
<sequence length="160" mass="17702">MEPLLKAARWVGLSSSLLTLVLGVVHLCRQHVSIHWPSKIHAAFLDDVQQAAWRTRVFTLAPDYFLECWTPVLVGLIGVACHSNYFRLTQKVTSNFGFYFVFLMIQALFANIGYRGGLGILVSVVSFVAALLALIAGFMERSASAALQLGRDIKHSFMAT</sequence>
<dbReference type="EMBL" id="AFNH02000991">
    <property type="protein sequence ID" value="EZG46744.1"/>
    <property type="molecule type" value="Genomic_DNA"/>
</dbReference>
<comment type="caution">
    <text evidence="2">The sequence shown here is derived from an EMBL/GenBank/DDBJ whole genome shotgun (WGS) entry which is preliminary data.</text>
</comment>
<dbReference type="OMA" id="GMISIFC"/>
<dbReference type="OrthoDB" id="345126at2759"/>
<evidence type="ECO:0000256" key="1">
    <source>
        <dbReference type="SAM" id="Phobius"/>
    </source>
</evidence>
<keyword evidence="1" id="KW-1133">Transmembrane helix</keyword>
<dbReference type="AlphaFoldDB" id="A0A023B1B7"/>
<keyword evidence="3" id="KW-1185">Reference proteome</keyword>
<evidence type="ECO:0000313" key="2">
    <source>
        <dbReference type="EMBL" id="EZG46744.1"/>
    </source>
</evidence>
<keyword evidence="1" id="KW-0472">Membrane</keyword>
<accession>A0A023B1B7</accession>
<organism evidence="2 3">
    <name type="scientific">Gregarina niphandrodes</name>
    <name type="common">Septate eugregarine</name>
    <dbReference type="NCBI Taxonomy" id="110365"/>
    <lineage>
        <taxon>Eukaryota</taxon>
        <taxon>Sar</taxon>
        <taxon>Alveolata</taxon>
        <taxon>Apicomplexa</taxon>
        <taxon>Conoidasida</taxon>
        <taxon>Gregarinasina</taxon>
        <taxon>Eugregarinorida</taxon>
        <taxon>Gregarinidae</taxon>
        <taxon>Gregarina</taxon>
    </lineage>
</organism>
<dbReference type="GeneID" id="22914675"/>
<feature type="transmembrane region" description="Helical" evidence="1">
    <location>
        <begin position="96"/>
        <end position="114"/>
    </location>
</feature>